<dbReference type="Proteomes" id="UP001341840">
    <property type="component" value="Unassembled WGS sequence"/>
</dbReference>
<feature type="domain" description="TIR" evidence="2">
    <location>
        <begin position="193"/>
        <end position="330"/>
    </location>
</feature>
<dbReference type="SUPFAM" id="SSF52200">
    <property type="entry name" value="Toll/Interleukin receptor TIR domain"/>
    <property type="match status" value="2"/>
</dbReference>
<dbReference type="Gene3D" id="3.40.50.10140">
    <property type="entry name" value="Toll/interleukin-1 receptor homology (TIR) domain"/>
    <property type="match status" value="2"/>
</dbReference>
<dbReference type="InterPro" id="IPR035897">
    <property type="entry name" value="Toll_tir_struct_dom_sf"/>
</dbReference>
<dbReference type="InterPro" id="IPR000157">
    <property type="entry name" value="TIR_dom"/>
</dbReference>
<keyword evidence="4" id="KW-1185">Reference proteome</keyword>
<accession>A0ABU6YZY4</accession>
<dbReference type="PANTHER" id="PTHR32009:SF139">
    <property type="entry name" value="TOLL-INTERLEUKIN-RESISTANCE (TIR) DOMAIN FAMILY PROTEIN"/>
    <property type="match status" value="1"/>
</dbReference>
<dbReference type="Pfam" id="PF01582">
    <property type="entry name" value="TIR"/>
    <property type="match status" value="2"/>
</dbReference>
<protein>
    <recommendedName>
        <fullName evidence="2">TIR domain-containing protein</fullName>
    </recommendedName>
</protein>
<feature type="domain" description="TIR" evidence="2">
    <location>
        <begin position="11"/>
        <end position="191"/>
    </location>
</feature>
<evidence type="ECO:0000259" key="2">
    <source>
        <dbReference type="PROSITE" id="PS50104"/>
    </source>
</evidence>
<evidence type="ECO:0000256" key="1">
    <source>
        <dbReference type="ARBA" id="ARBA00023027"/>
    </source>
</evidence>
<reference evidence="3 4" key="1">
    <citation type="journal article" date="2023" name="Plants (Basel)">
        <title>Bridging the Gap: Combining Genomics and Transcriptomics Approaches to Understand Stylosanthes scabra, an Orphan Legume from the Brazilian Caatinga.</title>
        <authorList>
            <person name="Ferreira-Neto J.R.C."/>
            <person name="da Silva M.D."/>
            <person name="Binneck E."/>
            <person name="de Melo N.F."/>
            <person name="da Silva R.H."/>
            <person name="de Melo A.L.T.M."/>
            <person name="Pandolfi V."/>
            <person name="Bustamante F.O."/>
            <person name="Brasileiro-Vidal A.C."/>
            <person name="Benko-Iseppon A.M."/>
        </authorList>
    </citation>
    <scope>NUCLEOTIDE SEQUENCE [LARGE SCALE GENOMIC DNA]</scope>
    <source>
        <tissue evidence="3">Leaves</tissue>
    </source>
</reference>
<gene>
    <name evidence="3" type="ORF">PIB30_002578</name>
</gene>
<evidence type="ECO:0000313" key="3">
    <source>
        <dbReference type="EMBL" id="MED6215890.1"/>
    </source>
</evidence>
<organism evidence="3 4">
    <name type="scientific">Stylosanthes scabra</name>
    <dbReference type="NCBI Taxonomy" id="79078"/>
    <lineage>
        <taxon>Eukaryota</taxon>
        <taxon>Viridiplantae</taxon>
        <taxon>Streptophyta</taxon>
        <taxon>Embryophyta</taxon>
        <taxon>Tracheophyta</taxon>
        <taxon>Spermatophyta</taxon>
        <taxon>Magnoliopsida</taxon>
        <taxon>eudicotyledons</taxon>
        <taxon>Gunneridae</taxon>
        <taxon>Pentapetalae</taxon>
        <taxon>rosids</taxon>
        <taxon>fabids</taxon>
        <taxon>Fabales</taxon>
        <taxon>Fabaceae</taxon>
        <taxon>Papilionoideae</taxon>
        <taxon>50 kb inversion clade</taxon>
        <taxon>dalbergioids sensu lato</taxon>
        <taxon>Dalbergieae</taxon>
        <taxon>Pterocarpus clade</taxon>
        <taxon>Stylosanthes</taxon>
    </lineage>
</organism>
<dbReference type="PROSITE" id="PS50104">
    <property type="entry name" value="TIR"/>
    <property type="match status" value="2"/>
</dbReference>
<evidence type="ECO:0000313" key="4">
    <source>
        <dbReference type="Proteomes" id="UP001341840"/>
    </source>
</evidence>
<sequence length="350" mass="40777">MANGGEDDDEFRYSVFLSIAEADTDHAFSRSLVNELRREEHGLKIFPANGEKSQASEEELQRSRLAIIEKVNVAVIFFSPRYVFSSACLDEVAKIHECMKSKDLVVCPLFCDVEPSDVRYQKNSFQQQRYSAAFEKVQEKDSKRLLAWKSALTEVAFRDITNLGGFLVQTERPYDENILVKEIVKWIKKQCYFEFDVFINFCGGVQSSCYSFTSFLYNALRQQNLRTFFRYDYLREGNHRISHSNDDKATIMRSRVSIIVFSENFTPADDKERFLDELAIIMDRWEKKKQKVLPVFHNLEPSHVRHQKFPYTLDDAHGDNKVKSRNSSALINVANLRGFTVKSRENDEQF</sequence>
<dbReference type="EMBL" id="JASCZI010271865">
    <property type="protein sequence ID" value="MED6215890.1"/>
    <property type="molecule type" value="Genomic_DNA"/>
</dbReference>
<dbReference type="SMART" id="SM00255">
    <property type="entry name" value="TIR"/>
    <property type="match status" value="2"/>
</dbReference>
<comment type="caution">
    <text evidence="3">The sequence shown here is derived from an EMBL/GenBank/DDBJ whole genome shotgun (WGS) entry which is preliminary data.</text>
</comment>
<name>A0ABU6YZY4_9FABA</name>
<proteinExistence type="predicted"/>
<keyword evidence="1" id="KW-0520">NAD</keyword>
<dbReference type="PANTHER" id="PTHR32009">
    <property type="entry name" value="TMV RESISTANCE PROTEIN N-LIKE"/>
    <property type="match status" value="1"/>
</dbReference>